<dbReference type="AlphaFoldDB" id="A0A7R7ZJR0"/>
<reference evidence="2" key="2">
    <citation type="submission" date="2021-02" db="EMBL/GenBank/DDBJ databases">
        <title>Aspergillus chevalieri M1 genome sequence.</title>
        <authorList>
            <person name="Kadooka C."/>
            <person name="Mori K."/>
            <person name="Futagami T."/>
        </authorList>
    </citation>
    <scope>NUCLEOTIDE SEQUENCE</scope>
    <source>
        <strain evidence="2">M1</strain>
    </source>
</reference>
<feature type="region of interest" description="Disordered" evidence="1">
    <location>
        <begin position="86"/>
        <end position="107"/>
    </location>
</feature>
<evidence type="ECO:0000313" key="2">
    <source>
        <dbReference type="EMBL" id="BCR83809.1"/>
    </source>
</evidence>
<organism evidence="2 3">
    <name type="scientific">Aspergillus chevalieri</name>
    <name type="common">Eurotium chevalieri</name>
    <dbReference type="NCBI Taxonomy" id="182096"/>
    <lineage>
        <taxon>Eukaryota</taxon>
        <taxon>Fungi</taxon>
        <taxon>Dikarya</taxon>
        <taxon>Ascomycota</taxon>
        <taxon>Pezizomycotina</taxon>
        <taxon>Eurotiomycetes</taxon>
        <taxon>Eurotiomycetidae</taxon>
        <taxon>Eurotiales</taxon>
        <taxon>Aspergillaceae</taxon>
        <taxon>Aspergillus</taxon>
        <taxon>Aspergillus subgen. Aspergillus</taxon>
    </lineage>
</organism>
<evidence type="ECO:0000313" key="3">
    <source>
        <dbReference type="Proteomes" id="UP000637239"/>
    </source>
</evidence>
<dbReference type="EMBL" id="AP024416">
    <property type="protein sequence ID" value="BCR83809.1"/>
    <property type="molecule type" value="Genomic_DNA"/>
</dbReference>
<protein>
    <submittedName>
        <fullName evidence="2">Uncharacterized protein</fullName>
    </submittedName>
</protein>
<name>A0A7R7ZJR0_ASPCH</name>
<feature type="compositionally biased region" description="Polar residues" evidence="1">
    <location>
        <begin position="87"/>
        <end position="96"/>
    </location>
</feature>
<accession>A0A7R7ZJR0</accession>
<sequence length="107" mass="12380">MTGLQWDNQVYLASSMKGNYPYTYRHRTQGKKGEDSNTGNVREYVPEELRNALQKSKIDEHKNLQYKNDRQCGEVFAAWTWMLENNADPQSPTKKLSGNKPEPEIVS</sequence>
<feature type="region of interest" description="Disordered" evidence="1">
    <location>
        <begin position="22"/>
        <end position="41"/>
    </location>
</feature>
<proteinExistence type="predicted"/>
<reference evidence="2" key="1">
    <citation type="submission" date="2021-01" db="EMBL/GenBank/DDBJ databases">
        <authorList>
            <consortium name="Aspergillus chevalieri M1 genome sequencing consortium"/>
            <person name="Kazuki M."/>
            <person name="Futagami T."/>
        </authorList>
    </citation>
    <scope>NUCLEOTIDE SEQUENCE</scope>
    <source>
        <strain evidence="2">M1</strain>
    </source>
</reference>
<dbReference type="RefSeq" id="XP_043132331.1">
    <property type="nucleotide sequence ID" value="XM_043275756.1"/>
</dbReference>
<gene>
    <name evidence="2" type="ORF">ACHE_11211S</name>
</gene>
<dbReference type="KEGG" id="ache:ACHE_11211S"/>
<dbReference type="Proteomes" id="UP000637239">
    <property type="component" value="Chromosome 1"/>
</dbReference>
<dbReference type="GeneID" id="66978168"/>
<keyword evidence="3" id="KW-1185">Reference proteome</keyword>
<evidence type="ECO:0000256" key="1">
    <source>
        <dbReference type="SAM" id="MobiDB-lite"/>
    </source>
</evidence>